<dbReference type="PANTHER" id="PTHR11085">
    <property type="entry name" value="NAD-DEPENDENT PROTEIN DEACYLASE SIRTUIN-5, MITOCHONDRIAL-RELATED"/>
    <property type="match status" value="1"/>
</dbReference>
<dbReference type="GO" id="GO:0070403">
    <property type="term" value="F:NAD+ binding"/>
    <property type="evidence" value="ECO:0007669"/>
    <property type="project" value="InterPro"/>
</dbReference>
<dbReference type="Gene3D" id="3.30.1600.10">
    <property type="entry name" value="SIR2/SIRT2 'Small Domain"/>
    <property type="match status" value="1"/>
</dbReference>
<dbReference type="EC" id="2.3.1.286" evidence="1"/>
<evidence type="ECO:0000256" key="1">
    <source>
        <dbReference type="ARBA" id="ARBA00012928"/>
    </source>
</evidence>
<evidence type="ECO:0000256" key="4">
    <source>
        <dbReference type="PROSITE-ProRule" id="PRU00236"/>
    </source>
</evidence>
<evidence type="ECO:0000313" key="6">
    <source>
        <dbReference type="EMBL" id="SEG78655.1"/>
    </source>
</evidence>
<dbReference type="RefSeq" id="WP_104004756.1">
    <property type="nucleotide sequence ID" value="NZ_FNVQ01000004.1"/>
</dbReference>
<keyword evidence="3" id="KW-0520">NAD</keyword>
<protein>
    <recommendedName>
        <fullName evidence="1">protein acetyllysine N-acetyltransferase</fullName>
        <ecNumber evidence="1">2.3.1.286</ecNumber>
    </recommendedName>
</protein>
<dbReference type="Gene3D" id="3.40.50.1220">
    <property type="entry name" value="TPP-binding domain"/>
    <property type="match status" value="1"/>
</dbReference>
<evidence type="ECO:0000256" key="2">
    <source>
        <dbReference type="ARBA" id="ARBA00022679"/>
    </source>
</evidence>
<proteinExistence type="predicted"/>
<organism evidence="6 7">
    <name type="scientific">Marinobacterium lutimaris</name>
    <dbReference type="NCBI Taxonomy" id="568106"/>
    <lineage>
        <taxon>Bacteria</taxon>
        <taxon>Pseudomonadati</taxon>
        <taxon>Pseudomonadota</taxon>
        <taxon>Gammaproteobacteria</taxon>
        <taxon>Oceanospirillales</taxon>
        <taxon>Oceanospirillaceae</taxon>
        <taxon>Marinobacterium</taxon>
    </lineage>
</organism>
<dbReference type="Proteomes" id="UP000236745">
    <property type="component" value="Unassembled WGS sequence"/>
</dbReference>
<evidence type="ECO:0000256" key="3">
    <source>
        <dbReference type="ARBA" id="ARBA00023027"/>
    </source>
</evidence>
<keyword evidence="2" id="KW-0808">Transferase</keyword>
<dbReference type="InterPro" id="IPR050134">
    <property type="entry name" value="NAD-dep_sirtuin_deacylases"/>
</dbReference>
<dbReference type="AlphaFoldDB" id="A0A1H6D1J6"/>
<dbReference type="Pfam" id="PF02146">
    <property type="entry name" value="SIR2"/>
    <property type="match status" value="1"/>
</dbReference>
<dbReference type="InterPro" id="IPR026590">
    <property type="entry name" value="Ssirtuin_cat_dom"/>
</dbReference>
<dbReference type="PANTHER" id="PTHR11085:SF4">
    <property type="entry name" value="NAD-DEPENDENT PROTEIN DEACYLASE"/>
    <property type="match status" value="1"/>
</dbReference>
<evidence type="ECO:0000259" key="5">
    <source>
        <dbReference type="PROSITE" id="PS50305"/>
    </source>
</evidence>
<dbReference type="GO" id="GO:0017136">
    <property type="term" value="F:histone deacetylase activity, NAD-dependent"/>
    <property type="evidence" value="ECO:0007669"/>
    <property type="project" value="TreeGrafter"/>
</dbReference>
<sequence>MRRVIFFTGAGISAESGVPTFRTGSDAVWENHSIEDVCNIDTFERNYELVHQFYNQRRTSLAGVEPNPAHKAIAAVQQAHPGRVILMTSNVDDLHERAGSTAVRHIHGNLLEMVDLESREIFHLGYEAFDYASRPKQFKPNVVFFGEMAPVYQELFALMDSLTEEDLVVVVGSSESVIAFCAEAYMGSQGAARIVYVDPCEKSVYDGKSLIPYERHFRTSATEAFAEDSHLLDRIKRWLD</sequence>
<name>A0A1H6D1J6_9GAMM</name>
<dbReference type="EMBL" id="FNVQ01000004">
    <property type="protein sequence ID" value="SEG78655.1"/>
    <property type="molecule type" value="Genomic_DNA"/>
</dbReference>
<feature type="domain" description="Deacetylase sirtuin-type" evidence="5">
    <location>
        <begin position="1"/>
        <end position="240"/>
    </location>
</feature>
<accession>A0A1H6D1J6</accession>
<dbReference type="InterPro" id="IPR003000">
    <property type="entry name" value="Sirtuin"/>
</dbReference>
<dbReference type="InterPro" id="IPR029035">
    <property type="entry name" value="DHS-like_NAD/FAD-binding_dom"/>
</dbReference>
<reference evidence="6 7" key="1">
    <citation type="submission" date="2016-10" db="EMBL/GenBank/DDBJ databases">
        <authorList>
            <person name="de Groot N.N."/>
        </authorList>
    </citation>
    <scope>NUCLEOTIDE SEQUENCE [LARGE SCALE GENOMIC DNA]</scope>
    <source>
        <strain evidence="6 7">DSM 22012</strain>
    </source>
</reference>
<gene>
    <name evidence="6" type="ORF">SAMN05444390_104393</name>
</gene>
<comment type="caution">
    <text evidence="4">Lacks conserved residue(s) required for the propagation of feature annotation.</text>
</comment>
<evidence type="ECO:0000313" key="7">
    <source>
        <dbReference type="Proteomes" id="UP000236745"/>
    </source>
</evidence>
<dbReference type="OrthoDB" id="9800582at2"/>
<keyword evidence="7" id="KW-1185">Reference proteome</keyword>
<dbReference type="PROSITE" id="PS50305">
    <property type="entry name" value="SIRTUIN"/>
    <property type="match status" value="1"/>
</dbReference>
<dbReference type="InterPro" id="IPR026591">
    <property type="entry name" value="Sirtuin_cat_small_dom_sf"/>
</dbReference>
<dbReference type="SUPFAM" id="SSF52467">
    <property type="entry name" value="DHS-like NAD/FAD-binding domain"/>
    <property type="match status" value="1"/>
</dbReference>